<dbReference type="KEGG" id="nik:F5I99_12475"/>
<protein>
    <recommendedName>
        <fullName evidence="2">cyclic-guanylate-specific phosphodiesterase</fullName>
        <ecNumber evidence="2">3.1.4.52</ecNumber>
    </recommendedName>
</protein>
<evidence type="ECO:0000259" key="11">
    <source>
        <dbReference type="PROSITE" id="PS50883"/>
    </source>
</evidence>
<dbReference type="SMART" id="SM00052">
    <property type="entry name" value="EAL"/>
    <property type="match status" value="1"/>
</dbReference>
<keyword evidence="3" id="KW-1003">Cell membrane</keyword>
<sequence>MYLQMKTWSFRNFGIVFIIFLLLILSVHLLAIKDQRDKQNEFSKELLAHAETVSTQLLNATDEAQKDNINSCDENSLDTIRKITHKYLYVYDLGVVENDAIVCTANWGRLPYPATLPMDFYRTNSGFLLYSMVSNIFPAALELDITRKNNVAAFTAYFAFQTFLDRNERFSFSIETVTDNHAFIYYQSPAQSVSWIDLSFVYDGVNTKLCSNIYGYCVHTFNHRFGLFYYNKSFVLFVFLIIFMFSFIISYAFRSYVYNKNSMEYRLRKAIFNEKLYMEYQPIISLKTSKIVGVESLVRWNDEVYGRVSPELFISIAEKINLYKYVAYQTATSSIEEMASVLKNRENFFLSINVSTYEITEENFLSDLKKKVTAEGFYAHQIKIEITEKIEVPLSMLSDFSNRARHHGFRVSLDDFGTGVSNLVWLTEINFDSIKIDRIFTQSLNDELKKCMVLSIMNLVSGLNKQLIFEGVENVDELDLIRACCDDTYVQGWYFFKSMPMLDLIKILNVESADTAAYE</sequence>
<accession>A0A5J6LF47</accession>
<dbReference type="Proteomes" id="UP000325606">
    <property type="component" value="Chromosome"/>
</dbReference>
<dbReference type="AlphaFoldDB" id="A0A5J6LF47"/>
<evidence type="ECO:0000256" key="1">
    <source>
        <dbReference type="ARBA" id="ARBA00004651"/>
    </source>
</evidence>
<dbReference type="EC" id="3.1.4.52" evidence="2"/>
<dbReference type="PROSITE" id="PS50883">
    <property type="entry name" value="EAL"/>
    <property type="match status" value="1"/>
</dbReference>
<keyword evidence="5 10" id="KW-0812">Transmembrane</keyword>
<evidence type="ECO:0000256" key="9">
    <source>
        <dbReference type="ARBA" id="ARBA00034290"/>
    </source>
</evidence>
<keyword evidence="4" id="KW-0973">c-di-GMP</keyword>
<feature type="transmembrane region" description="Helical" evidence="10">
    <location>
        <begin position="234"/>
        <end position="253"/>
    </location>
</feature>
<keyword evidence="13" id="KW-1185">Reference proteome</keyword>
<evidence type="ECO:0000256" key="2">
    <source>
        <dbReference type="ARBA" id="ARBA00012282"/>
    </source>
</evidence>
<evidence type="ECO:0000256" key="10">
    <source>
        <dbReference type="SAM" id="Phobius"/>
    </source>
</evidence>
<comment type="subcellular location">
    <subcellularLocation>
        <location evidence="1">Cell membrane</location>
        <topology evidence="1">Multi-pass membrane protein</topology>
    </subcellularLocation>
</comment>
<evidence type="ECO:0000256" key="7">
    <source>
        <dbReference type="ARBA" id="ARBA00022989"/>
    </source>
</evidence>
<dbReference type="PANTHER" id="PTHR33121:SF70">
    <property type="entry name" value="SIGNALING PROTEIN YKOW"/>
    <property type="match status" value="1"/>
</dbReference>
<feature type="domain" description="EAL" evidence="11">
    <location>
        <begin position="260"/>
        <end position="512"/>
    </location>
</feature>
<evidence type="ECO:0000313" key="12">
    <source>
        <dbReference type="EMBL" id="QEW07250.1"/>
    </source>
</evidence>
<dbReference type="InterPro" id="IPR001633">
    <property type="entry name" value="EAL_dom"/>
</dbReference>
<dbReference type="InterPro" id="IPR050706">
    <property type="entry name" value="Cyclic-di-GMP_PDE-like"/>
</dbReference>
<dbReference type="Gene3D" id="3.20.20.450">
    <property type="entry name" value="EAL domain"/>
    <property type="match status" value="1"/>
</dbReference>
<gene>
    <name evidence="12" type="ORF">F5I99_12475</name>
</gene>
<evidence type="ECO:0000256" key="5">
    <source>
        <dbReference type="ARBA" id="ARBA00022692"/>
    </source>
</evidence>
<evidence type="ECO:0000256" key="3">
    <source>
        <dbReference type="ARBA" id="ARBA00022475"/>
    </source>
</evidence>
<evidence type="ECO:0000313" key="13">
    <source>
        <dbReference type="Proteomes" id="UP000325606"/>
    </source>
</evidence>
<dbReference type="InterPro" id="IPR024744">
    <property type="entry name" value="CSS-motif_dom"/>
</dbReference>
<dbReference type="Pfam" id="PF00563">
    <property type="entry name" value="EAL"/>
    <property type="match status" value="1"/>
</dbReference>
<dbReference type="PANTHER" id="PTHR33121">
    <property type="entry name" value="CYCLIC DI-GMP PHOSPHODIESTERASE PDEF"/>
    <property type="match status" value="1"/>
</dbReference>
<dbReference type="GO" id="GO:0071111">
    <property type="term" value="F:cyclic-guanylate-specific phosphodiesterase activity"/>
    <property type="evidence" value="ECO:0007669"/>
    <property type="project" value="UniProtKB-EC"/>
</dbReference>
<keyword evidence="7 10" id="KW-1133">Transmembrane helix</keyword>
<name>A0A5J6LF47_9GAMM</name>
<dbReference type="SUPFAM" id="SSF141868">
    <property type="entry name" value="EAL domain-like"/>
    <property type="match status" value="1"/>
</dbReference>
<dbReference type="InterPro" id="IPR035919">
    <property type="entry name" value="EAL_sf"/>
</dbReference>
<evidence type="ECO:0000256" key="6">
    <source>
        <dbReference type="ARBA" id="ARBA00022801"/>
    </source>
</evidence>
<keyword evidence="6" id="KW-0378">Hydrolase</keyword>
<comment type="catalytic activity">
    <reaction evidence="9">
        <text>3',3'-c-di-GMP + H2O = 5'-phosphoguanylyl(3'-&gt;5')guanosine + H(+)</text>
        <dbReference type="Rhea" id="RHEA:24902"/>
        <dbReference type="ChEBI" id="CHEBI:15377"/>
        <dbReference type="ChEBI" id="CHEBI:15378"/>
        <dbReference type="ChEBI" id="CHEBI:58754"/>
        <dbReference type="ChEBI" id="CHEBI:58805"/>
        <dbReference type="EC" id="3.1.4.52"/>
    </reaction>
</comment>
<evidence type="ECO:0000256" key="4">
    <source>
        <dbReference type="ARBA" id="ARBA00022636"/>
    </source>
</evidence>
<proteinExistence type="predicted"/>
<dbReference type="CDD" id="cd01948">
    <property type="entry name" value="EAL"/>
    <property type="match status" value="1"/>
</dbReference>
<feature type="transmembrane region" description="Helical" evidence="10">
    <location>
        <begin position="12"/>
        <end position="32"/>
    </location>
</feature>
<dbReference type="GO" id="GO:0005886">
    <property type="term" value="C:plasma membrane"/>
    <property type="evidence" value="ECO:0007669"/>
    <property type="project" value="UniProtKB-SubCell"/>
</dbReference>
<organism evidence="12 13">
    <name type="scientific">Nitrincola iocasae</name>
    <dbReference type="NCBI Taxonomy" id="2614693"/>
    <lineage>
        <taxon>Bacteria</taxon>
        <taxon>Pseudomonadati</taxon>
        <taxon>Pseudomonadota</taxon>
        <taxon>Gammaproteobacteria</taxon>
        <taxon>Oceanospirillales</taxon>
        <taxon>Oceanospirillaceae</taxon>
        <taxon>Nitrincola</taxon>
    </lineage>
</organism>
<dbReference type="EMBL" id="CP044222">
    <property type="protein sequence ID" value="QEW07250.1"/>
    <property type="molecule type" value="Genomic_DNA"/>
</dbReference>
<reference evidence="12 13" key="1">
    <citation type="submission" date="2019-09" db="EMBL/GenBank/DDBJ databases">
        <title>Nitrincola iocasae sp. nov., a bacterium isolated from the sediment collected at a cold seep field in South China Sea.</title>
        <authorList>
            <person name="Zhang H."/>
            <person name="Wang H."/>
            <person name="Li C."/>
        </authorList>
    </citation>
    <scope>NUCLEOTIDE SEQUENCE [LARGE SCALE GENOMIC DNA]</scope>
    <source>
        <strain evidence="12 13">KXZD1103</strain>
    </source>
</reference>
<keyword evidence="8 10" id="KW-0472">Membrane</keyword>
<evidence type="ECO:0000256" key="8">
    <source>
        <dbReference type="ARBA" id="ARBA00023136"/>
    </source>
</evidence>
<dbReference type="Pfam" id="PF12792">
    <property type="entry name" value="CSS-motif"/>
    <property type="match status" value="1"/>
</dbReference>